<feature type="compositionally biased region" description="Polar residues" evidence="1">
    <location>
        <begin position="37"/>
        <end position="54"/>
    </location>
</feature>
<evidence type="ECO:0000313" key="3">
    <source>
        <dbReference type="Proteomes" id="UP001212841"/>
    </source>
</evidence>
<feature type="compositionally biased region" description="Polar residues" evidence="1">
    <location>
        <begin position="284"/>
        <end position="293"/>
    </location>
</feature>
<feature type="compositionally biased region" description="Low complexity" evidence="1">
    <location>
        <begin position="109"/>
        <end position="123"/>
    </location>
</feature>
<feature type="region of interest" description="Disordered" evidence="1">
    <location>
        <begin position="311"/>
        <end position="423"/>
    </location>
</feature>
<evidence type="ECO:0000256" key="1">
    <source>
        <dbReference type="SAM" id="MobiDB-lite"/>
    </source>
</evidence>
<feature type="compositionally biased region" description="Polar residues" evidence="1">
    <location>
        <begin position="320"/>
        <end position="329"/>
    </location>
</feature>
<feature type="region of interest" description="Disordered" evidence="1">
    <location>
        <begin position="273"/>
        <end position="293"/>
    </location>
</feature>
<name>A0AAD5SA04_9FUNG</name>
<feature type="compositionally biased region" description="Pro residues" evidence="1">
    <location>
        <begin position="362"/>
        <end position="371"/>
    </location>
</feature>
<feature type="compositionally biased region" description="Low complexity" evidence="1">
    <location>
        <begin position="390"/>
        <end position="403"/>
    </location>
</feature>
<gene>
    <name evidence="2" type="ORF">HK097_008769</name>
</gene>
<feature type="compositionally biased region" description="Basic residues" evidence="1">
    <location>
        <begin position="55"/>
        <end position="65"/>
    </location>
</feature>
<organism evidence="2 3">
    <name type="scientific">Rhizophlyctis rosea</name>
    <dbReference type="NCBI Taxonomy" id="64517"/>
    <lineage>
        <taxon>Eukaryota</taxon>
        <taxon>Fungi</taxon>
        <taxon>Fungi incertae sedis</taxon>
        <taxon>Chytridiomycota</taxon>
        <taxon>Chytridiomycota incertae sedis</taxon>
        <taxon>Chytridiomycetes</taxon>
        <taxon>Rhizophlyctidales</taxon>
        <taxon>Rhizophlyctidaceae</taxon>
        <taxon>Rhizophlyctis</taxon>
    </lineage>
</organism>
<dbReference type="Proteomes" id="UP001212841">
    <property type="component" value="Unassembled WGS sequence"/>
</dbReference>
<reference evidence="2" key="1">
    <citation type="submission" date="2020-05" db="EMBL/GenBank/DDBJ databases">
        <title>Phylogenomic resolution of chytrid fungi.</title>
        <authorList>
            <person name="Stajich J.E."/>
            <person name="Amses K."/>
            <person name="Simmons R."/>
            <person name="Seto K."/>
            <person name="Myers J."/>
            <person name="Bonds A."/>
            <person name="Quandt C.A."/>
            <person name="Barry K."/>
            <person name="Liu P."/>
            <person name="Grigoriev I."/>
            <person name="Longcore J.E."/>
            <person name="James T.Y."/>
        </authorList>
    </citation>
    <scope>NUCLEOTIDE SEQUENCE</scope>
    <source>
        <strain evidence="2">JEL0318</strain>
    </source>
</reference>
<feature type="compositionally biased region" description="Polar residues" evidence="1">
    <location>
        <begin position="88"/>
        <end position="108"/>
    </location>
</feature>
<keyword evidence="3" id="KW-1185">Reference proteome</keyword>
<feature type="region of interest" description="Disordered" evidence="1">
    <location>
        <begin position="1"/>
        <end position="140"/>
    </location>
</feature>
<dbReference type="EMBL" id="JADGJD010000534">
    <property type="protein sequence ID" value="KAJ3050267.1"/>
    <property type="molecule type" value="Genomic_DNA"/>
</dbReference>
<comment type="caution">
    <text evidence="2">The sequence shown here is derived from an EMBL/GenBank/DDBJ whole genome shotgun (WGS) entry which is preliminary data.</text>
</comment>
<feature type="compositionally biased region" description="Pro residues" evidence="1">
    <location>
        <begin position="409"/>
        <end position="422"/>
    </location>
</feature>
<protein>
    <submittedName>
        <fullName evidence="2">Uncharacterized protein</fullName>
    </submittedName>
</protein>
<proteinExistence type="predicted"/>
<feature type="non-terminal residue" evidence="2">
    <location>
        <position position="1"/>
    </location>
</feature>
<evidence type="ECO:0000313" key="2">
    <source>
        <dbReference type="EMBL" id="KAJ3050267.1"/>
    </source>
</evidence>
<dbReference type="AlphaFoldDB" id="A0AAD5SA04"/>
<accession>A0AAD5SA04</accession>
<sequence length="526" mass="57906">MQRSENLDPFEFTAEGPGHRQPATLSLRQIKKEATALTATHNVTDSTPKATQPTPRRRLPIKKQKGPPPPPTESSRRITRSVARAESQKSALSIPSDSPSIAPTSPRITRTFSRPKSSSTSGSRETEPKKRASQSSRGKVDEALALHLRVRELFRQLCNNAKGEGHEDCPELDEVLENMSWPQRDFKRRRVDDDEDEHQYTFLVSEFFESVGDIGRPGGATEADDQMIDSSEVAEMVLHGETVVGGGECLEEETVHAVKKQSPSAEVDLVADPQTPPTEHINIEPTSAEQDTTNTDMQIDEADALIATQLSDRDPPTWPHATQSQTQQPILPDTQILPLSKPRSTILPPPDLLPPQSESLPAPLPISPPTAVPHTSTSSKDSIKSFGPASVSIVHSSSSSSSHQTNPSIQPPKPKEPTPNPFFHPTFRNPVFLDSTDHCLHRDNPILLVACSQTDSLIAIETIRCVEVLEVERKGRGDAWTYTSVRKFSKIRNTRTGGMKFDMDTGRRHLVIVGDCFKRKEGVGVT</sequence>